<dbReference type="Proteomes" id="UP001172457">
    <property type="component" value="Chromosome 2"/>
</dbReference>
<dbReference type="Pfam" id="PF07887">
    <property type="entry name" value="Calmodulin_bind"/>
    <property type="match status" value="1"/>
</dbReference>
<protein>
    <submittedName>
        <fullName evidence="3">Uncharacterized protein</fullName>
    </submittedName>
</protein>
<proteinExistence type="predicted"/>
<dbReference type="GO" id="GO:0005634">
    <property type="term" value="C:nucleus"/>
    <property type="evidence" value="ECO:0007669"/>
    <property type="project" value="TreeGrafter"/>
</dbReference>
<accession>A0AA38TY82</accession>
<comment type="caution">
    <text evidence="3">The sequence shown here is derived from an EMBL/GenBank/DDBJ whole genome shotgun (WGS) entry which is preliminary data.</text>
</comment>
<gene>
    <name evidence="3" type="ORF">OSB04_005017</name>
</gene>
<dbReference type="GO" id="GO:0005516">
    <property type="term" value="F:calmodulin binding"/>
    <property type="evidence" value="ECO:0007669"/>
    <property type="project" value="InterPro"/>
</dbReference>
<dbReference type="EMBL" id="JARYMX010000002">
    <property type="protein sequence ID" value="KAJ9559857.1"/>
    <property type="molecule type" value="Genomic_DNA"/>
</dbReference>
<dbReference type="PANTHER" id="PTHR31713">
    <property type="entry name" value="OS02G0177800 PROTEIN"/>
    <property type="match status" value="1"/>
</dbReference>
<dbReference type="InterPro" id="IPR046830">
    <property type="entry name" value="Calmod_bind_M"/>
</dbReference>
<feature type="domain" description="Calmodulin binding protein central" evidence="2">
    <location>
        <begin position="256"/>
        <end position="316"/>
    </location>
</feature>
<evidence type="ECO:0000313" key="3">
    <source>
        <dbReference type="EMBL" id="KAJ9559857.1"/>
    </source>
</evidence>
<dbReference type="PANTHER" id="PTHR31713:SF77">
    <property type="entry name" value="CALMODULIN-BINDING PROTEIN, REVERSE TRANSCRIPTASE, RNA-DEPENDENT DNA POLYMERASE-RELATED"/>
    <property type="match status" value="1"/>
</dbReference>
<dbReference type="GO" id="GO:0080142">
    <property type="term" value="P:regulation of salicylic acid biosynthetic process"/>
    <property type="evidence" value="ECO:0007669"/>
    <property type="project" value="TreeGrafter"/>
</dbReference>
<dbReference type="AlphaFoldDB" id="A0AA38TY82"/>
<dbReference type="GO" id="GO:0043565">
    <property type="term" value="F:sequence-specific DNA binding"/>
    <property type="evidence" value="ECO:0007669"/>
    <property type="project" value="TreeGrafter"/>
</dbReference>
<sequence>MCLLIRFPKVQYMILSYVSFSVNISMTPWVQIYSGLEFYAVAPCNAAVYDSNAYYLLHVSQINEEQQKCLFLMLKKHGLNISKGMTGNSDHTASASGSQDLQLWFLHGICTPISTGVDIEGEDNKPFMVALVDGTGETVKTGAEAAAEVEIVVLEGDLNDDEAKNWSSEEFNSKIVRDWKGAKVLQGNTSLKLKEGIGSVDKISFTHNSTWKKKTTFRLGARSVDAIFVKEAITKPFPVTDKRGGLYKKHPTPSSSDELWRLNMISRRSDCFYRLTEANIKTVMDFRTLHAINPKRLKDILDVTPRKWKVITDHAQND</sequence>
<evidence type="ECO:0000313" key="4">
    <source>
        <dbReference type="Proteomes" id="UP001172457"/>
    </source>
</evidence>
<evidence type="ECO:0000259" key="1">
    <source>
        <dbReference type="Pfam" id="PF07887"/>
    </source>
</evidence>
<organism evidence="3 4">
    <name type="scientific">Centaurea solstitialis</name>
    <name type="common">yellow star-thistle</name>
    <dbReference type="NCBI Taxonomy" id="347529"/>
    <lineage>
        <taxon>Eukaryota</taxon>
        <taxon>Viridiplantae</taxon>
        <taxon>Streptophyta</taxon>
        <taxon>Embryophyta</taxon>
        <taxon>Tracheophyta</taxon>
        <taxon>Spermatophyta</taxon>
        <taxon>Magnoliopsida</taxon>
        <taxon>eudicotyledons</taxon>
        <taxon>Gunneridae</taxon>
        <taxon>Pentapetalae</taxon>
        <taxon>asterids</taxon>
        <taxon>campanulids</taxon>
        <taxon>Asterales</taxon>
        <taxon>Asteraceae</taxon>
        <taxon>Carduoideae</taxon>
        <taxon>Cardueae</taxon>
        <taxon>Centaureinae</taxon>
        <taxon>Centaurea</taxon>
    </lineage>
</organism>
<name>A0AA38TY82_9ASTR</name>
<dbReference type="InterPro" id="IPR012416">
    <property type="entry name" value="CBP60"/>
</dbReference>
<reference evidence="3" key="1">
    <citation type="submission" date="2023-03" db="EMBL/GenBank/DDBJ databases">
        <title>Chromosome-scale reference genome and RAD-based genetic map of yellow starthistle (Centaurea solstitialis) reveal putative structural variation and QTLs associated with invader traits.</title>
        <authorList>
            <person name="Reatini B."/>
            <person name="Cang F.A."/>
            <person name="Jiang Q."/>
            <person name="Mckibben M.T.W."/>
            <person name="Barker M.S."/>
            <person name="Rieseberg L.H."/>
            <person name="Dlugosch K.M."/>
        </authorList>
    </citation>
    <scope>NUCLEOTIDE SEQUENCE</scope>
    <source>
        <strain evidence="3">CAN-66</strain>
        <tissue evidence="3">Leaf</tissue>
    </source>
</reference>
<dbReference type="Pfam" id="PF20451">
    <property type="entry name" value="Calmod_bind_M"/>
    <property type="match status" value="1"/>
</dbReference>
<keyword evidence="4" id="KW-1185">Reference proteome</keyword>
<dbReference type="GO" id="GO:0003700">
    <property type="term" value="F:DNA-binding transcription factor activity"/>
    <property type="evidence" value="ECO:0007669"/>
    <property type="project" value="TreeGrafter"/>
</dbReference>
<dbReference type="InterPro" id="IPR046831">
    <property type="entry name" value="Calmodulin_bind_N"/>
</dbReference>
<feature type="domain" description="Calmodulin binding protein-like N-terminal" evidence="1">
    <location>
        <begin position="101"/>
        <end position="242"/>
    </location>
</feature>
<evidence type="ECO:0000259" key="2">
    <source>
        <dbReference type="Pfam" id="PF20451"/>
    </source>
</evidence>